<reference evidence="1" key="1">
    <citation type="submission" date="2018-02" db="EMBL/GenBank/DDBJ databases">
        <title>Rhizophora mucronata_Transcriptome.</title>
        <authorList>
            <person name="Meera S.P."/>
            <person name="Sreeshan A."/>
            <person name="Augustine A."/>
        </authorList>
    </citation>
    <scope>NUCLEOTIDE SEQUENCE</scope>
    <source>
        <tissue evidence="1">Leaf</tissue>
    </source>
</reference>
<dbReference type="EMBL" id="GGEC01093112">
    <property type="protein sequence ID" value="MBX73596.1"/>
    <property type="molecule type" value="Transcribed_RNA"/>
</dbReference>
<organism evidence="1">
    <name type="scientific">Rhizophora mucronata</name>
    <name type="common">Asiatic mangrove</name>
    <dbReference type="NCBI Taxonomy" id="61149"/>
    <lineage>
        <taxon>Eukaryota</taxon>
        <taxon>Viridiplantae</taxon>
        <taxon>Streptophyta</taxon>
        <taxon>Embryophyta</taxon>
        <taxon>Tracheophyta</taxon>
        <taxon>Spermatophyta</taxon>
        <taxon>Magnoliopsida</taxon>
        <taxon>eudicotyledons</taxon>
        <taxon>Gunneridae</taxon>
        <taxon>Pentapetalae</taxon>
        <taxon>rosids</taxon>
        <taxon>fabids</taxon>
        <taxon>Malpighiales</taxon>
        <taxon>Rhizophoraceae</taxon>
        <taxon>Rhizophora</taxon>
    </lineage>
</organism>
<evidence type="ECO:0000313" key="1">
    <source>
        <dbReference type="EMBL" id="MBX73596.1"/>
    </source>
</evidence>
<proteinExistence type="predicted"/>
<dbReference type="AlphaFoldDB" id="A0A2P2R2V5"/>
<sequence length="45" mass="5228">MLFFFSWSVHGSTWIWLFFRNAVDLGVKVLSHFPKGLSVSLIPFL</sequence>
<protein>
    <submittedName>
        <fullName evidence="1">Uncharacterized protein</fullName>
    </submittedName>
</protein>
<name>A0A2P2R2V5_RHIMU</name>
<accession>A0A2P2R2V5</accession>